<dbReference type="OrthoDB" id="2538464at2759"/>
<evidence type="ECO:0000256" key="1">
    <source>
        <dbReference type="ARBA" id="ARBA00022723"/>
    </source>
</evidence>
<dbReference type="InterPro" id="IPR017907">
    <property type="entry name" value="Znf_RING_CS"/>
</dbReference>
<dbReference type="RefSeq" id="XP_014567915.1">
    <property type="nucleotide sequence ID" value="XM_014712429.1"/>
</dbReference>
<dbReference type="InterPro" id="IPR013083">
    <property type="entry name" value="Znf_RING/FYVE/PHD"/>
</dbReference>
<dbReference type="SMART" id="SM00184">
    <property type="entry name" value="RING"/>
    <property type="match status" value="1"/>
</dbReference>
<dbReference type="GO" id="GO:0008270">
    <property type="term" value="F:zinc ion binding"/>
    <property type="evidence" value="ECO:0007669"/>
    <property type="project" value="UniProtKB-KW"/>
</dbReference>
<keyword evidence="8" id="KW-1185">Reference proteome</keyword>
<organism evidence="7 8">
    <name type="scientific">Mixia osmundae (strain CBS 9802 / IAM 14324 / JCM 22182 / KY 12970)</name>
    <dbReference type="NCBI Taxonomy" id="764103"/>
    <lineage>
        <taxon>Eukaryota</taxon>
        <taxon>Fungi</taxon>
        <taxon>Dikarya</taxon>
        <taxon>Basidiomycota</taxon>
        <taxon>Pucciniomycotina</taxon>
        <taxon>Mixiomycetes</taxon>
        <taxon>Mixiales</taxon>
        <taxon>Mixiaceae</taxon>
        <taxon>Mixia</taxon>
    </lineage>
</organism>
<dbReference type="PROSITE" id="PS50089">
    <property type="entry name" value="ZF_RING_2"/>
    <property type="match status" value="1"/>
</dbReference>
<evidence type="ECO:0000256" key="5">
    <source>
        <dbReference type="SAM" id="MobiDB-lite"/>
    </source>
</evidence>
<reference evidence="7 8" key="2">
    <citation type="journal article" date="2012" name="Open Biol.">
        <title>Characteristics of nucleosomes and linker DNA regions on the genome of the basidiomycete Mixia osmundae revealed by mono- and dinucleosome mapping.</title>
        <authorList>
            <person name="Nishida H."/>
            <person name="Kondo S."/>
            <person name="Matsumoto T."/>
            <person name="Suzuki Y."/>
            <person name="Yoshikawa H."/>
            <person name="Taylor T.D."/>
            <person name="Sugiyama J."/>
        </authorList>
    </citation>
    <scope>NUCLEOTIDE SEQUENCE [LARGE SCALE GENOMIC DNA]</scope>
    <source>
        <strain evidence="8">CBS 9802 / IAM 14324 / JCM 22182 / KY 12970</strain>
    </source>
</reference>
<evidence type="ECO:0000313" key="8">
    <source>
        <dbReference type="Proteomes" id="UP000009131"/>
    </source>
</evidence>
<dbReference type="InterPro" id="IPR047134">
    <property type="entry name" value="RNF4"/>
</dbReference>
<evidence type="ECO:0000256" key="2">
    <source>
        <dbReference type="ARBA" id="ARBA00022771"/>
    </source>
</evidence>
<dbReference type="eggNOG" id="ENOG502RSCU">
    <property type="taxonomic scope" value="Eukaryota"/>
</dbReference>
<evidence type="ECO:0000259" key="6">
    <source>
        <dbReference type="PROSITE" id="PS50089"/>
    </source>
</evidence>
<dbReference type="PROSITE" id="PS00518">
    <property type="entry name" value="ZF_RING_1"/>
    <property type="match status" value="1"/>
</dbReference>
<keyword evidence="2 4" id="KW-0863">Zinc-finger</keyword>
<name>G7E3A0_MIXOS</name>
<keyword evidence="1" id="KW-0479">Metal-binding</keyword>
<feature type="domain" description="RING-type" evidence="6">
    <location>
        <begin position="99"/>
        <end position="144"/>
    </location>
</feature>
<dbReference type="Gene3D" id="3.30.40.10">
    <property type="entry name" value="Zinc/RING finger domain, C3HC4 (zinc finger)"/>
    <property type="match status" value="1"/>
</dbReference>
<dbReference type="HOGENOM" id="CLU_1482345_0_0_1"/>
<evidence type="ECO:0000313" key="7">
    <source>
        <dbReference type="EMBL" id="GAA97310.1"/>
    </source>
</evidence>
<protein>
    <recommendedName>
        <fullName evidence="6">RING-type domain-containing protein</fullName>
    </recommendedName>
</protein>
<evidence type="ECO:0000256" key="4">
    <source>
        <dbReference type="PROSITE-ProRule" id="PRU00175"/>
    </source>
</evidence>
<dbReference type="STRING" id="764103.G7E3A0"/>
<dbReference type="InterPro" id="IPR001841">
    <property type="entry name" value="Znf_RING"/>
</dbReference>
<reference evidence="7 8" key="1">
    <citation type="journal article" date="2011" name="J. Gen. Appl. Microbiol.">
        <title>Draft genome sequencing of the enigmatic basidiomycete Mixia osmundae.</title>
        <authorList>
            <person name="Nishida H."/>
            <person name="Nagatsuka Y."/>
            <person name="Sugiyama J."/>
        </authorList>
    </citation>
    <scope>NUCLEOTIDE SEQUENCE [LARGE SCALE GENOMIC DNA]</scope>
    <source>
        <strain evidence="8">CBS 9802 / IAM 14324 / JCM 22182 / KY 12970</strain>
    </source>
</reference>
<dbReference type="EMBL" id="BABT02000119">
    <property type="protein sequence ID" value="GAA97310.1"/>
    <property type="molecule type" value="Genomic_DNA"/>
</dbReference>
<sequence length="182" mass="19503">MDRQPTTRASSAAVAAAQKRTSGDTYGPSTPKRARNVAIHDQDDDDDDVQLIPGGGKGSTLPDYPATDGLDAVASSSKQTVKPKSGMQPGSTSLKELQCPVCLDPPSPFVTTRCGHTFCGKCLHDCMAQQTDFPGLDGQCPVCRTMLRNGWQTGYQPVDRDRDIGSWGSLRGVTLRYRALDA</sequence>
<gene>
    <name evidence="7" type="primary">Mo03988</name>
    <name evidence="7" type="ORF">E5Q_03988</name>
</gene>
<evidence type="ECO:0000256" key="3">
    <source>
        <dbReference type="ARBA" id="ARBA00022833"/>
    </source>
</evidence>
<dbReference type="AlphaFoldDB" id="G7E3A0"/>
<keyword evidence="3" id="KW-0862">Zinc</keyword>
<feature type="compositionally biased region" description="Polar residues" evidence="5">
    <location>
        <begin position="74"/>
        <end position="93"/>
    </location>
</feature>
<feature type="region of interest" description="Disordered" evidence="5">
    <location>
        <begin position="1"/>
        <end position="93"/>
    </location>
</feature>
<feature type="compositionally biased region" description="Polar residues" evidence="5">
    <location>
        <begin position="19"/>
        <end position="28"/>
    </location>
</feature>
<dbReference type="PANTHER" id="PTHR23041:SF78">
    <property type="entry name" value="E3 UBIQUITIN-PROTEIN LIGASE RNF4"/>
    <property type="match status" value="1"/>
</dbReference>
<comment type="caution">
    <text evidence="7">The sequence shown here is derived from an EMBL/GenBank/DDBJ whole genome shotgun (WGS) entry which is preliminary data.</text>
</comment>
<proteinExistence type="predicted"/>
<accession>G7E3A0</accession>
<dbReference type="InParanoid" id="G7E3A0"/>
<dbReference type="SUPFAM" id="SSF57850">
    <property type="entry name" value="RING/U-box"/>
    <property type="match status" value="1"/>
</dbReference>
<dbReference type="Pfam" id="PF14634">
    <property type="entry name" value="zf-RING_5"/>
    <property type="match status" value="1"/>
</dbReference>
<dbReference type="Proteomes" id="UP000009131">
    <property type="component" value="Unassembled WGS sequence"/>
</dbReference>
<dbReference type="PANTHER" id="PTHR23041">
    <property type="entry name" value="RING FINGER DOMAIN-CONTAINING"/>
    <property type="match status" value="1"/>
</dbReference>